<dbReference type="NCBIfam" id="TIGR00006">
    <property type="entry name" value="16S rRNA (cytosine(1402)-N(4))-methyltransferase RsmH"/>
    <property type="match status" value="1"/>
</dbReference>
<evidence type="ECO:0000256" key="7">
    <source>
        <dbReference type="HAMAP-Rule" id="MF_01007"/>
    </source>
</evidence>
<dbReference type="EMBL" id="DVMX01000019">
    <property type="protein sequence ID" value="HIU41124.1"/>
    <property type="molecule type" value="Genomic_DNA"/>
</dbReference>
<comment type="subcellular location">
    <subcellularLocation>
        <location evidence="7">Cytoplasm</location>
    </subcellularLocation>
</comment>
<protein>
    <recommendedName>
        <fullName evidence="7">Ribosomal RNA small subunit methyltransferase H</fullName>
        <ecNumber evidence="7">2.1.1.199</ecNumber>
    </recommendedName>
    <alternativeName>
        <fullName evidence="7">16S rRNA m(4)C1402 methyltransferase</fullName>
    </alternativeName>
    <alternativeName>
        <fullName evidence="7">rRNA (cytosine-N(4)-)-methyltransferase RsmH</fullName>
    </alternativeName>
</protein>
<comment type="similarity">
    <text evidence="1 7">Belongs to the methyltransferase superfamily. RsmH family.</text>
</comment>
<keyword evidence="6 7" id="KW-0949">S-adenosyl-L-methionine</keyword>
<evidence type="ECO:0000313" key="9">
    <source>
        <dbReference type="EMBL" id="HIU41124.1"/>
    </source>
</evidence>
<dbReference type="Gene3D" id="1.10.150.170">
    <property type="entry name" value="Putative methyltransferase TM0872, insert domain"/>
    <property type="match status" value="1"/>
</dbReference>
<proteinExistence type="inferred from homology"/>
<dbReference type="HAMAP" id="MF_01007">
    <property type="entry name" value="16SrRNA_methyltr_H"/>
    <property type="match status" value="1"/>
</dbReference>
<evidence type="ECO:0000313" key="10">
    <source>
        <dbReference type="Proteomes" id="UP000824082"/>
    </source>
</evidence>
<dbReference type="PIRSF" id="PIRSF004486">
    <property type="entry name" value="MraW"/>
    <property type="match status" value="1"/>
</dbReference>
<accession>A0A9D1LIK2</accession>
<dbReference type="PANTHER" id="PTHR11265:SF0">
    <property type="entry name" value="12S RRNA N4-METHYLCYTIDINE METHYLTRANSFERASE"/>
    <property type="match status" value="1"/>
</dbReference>
<dbReference type="EC" id="2.1.1.199" evidence="7"/>
<dbReference type="AlphaFoldDB" id="A0A9D1LIK2"/>
<dbReference type="Pfam" id="PF01795">
    <property type="entry name" value="Methyltransf_5"/>
    <property type="match status" value="1"/>
</dbReference>
<dbReference type="GO" id="GO:0070475">
    <property type="term" value="P:rRNA base methylation"/>
    <property type="evidence" value="ECO:0007669"/>
    <property type="project" value="UniProtKB-UniRule"/>
</dbReference>
<keyword evidence="3 7" id="KW-0698">rRNA processing</keyword>
<comment type="catalytic activity">
    <reaction evidence="7">
        <text>cytidine(1402) in 16S rRNA + S-adenosyl-L-methionine = N(4)-methylcytidine(1402) in 16S rRNA + S-adenosyl-L-homocysteine + H(+)</text>
        <dbReference type="Rhea" id="RHEA:42928"/>
        <dbReference type="Rhea" id="RHEA-COMP:10286"/>
        <dbReference type="Rhea" id="RHEA-COMP:10287"/>
        <dbReference type="ChEBI" id="CHEBI:15378"/>
        <dbReference type="ChEBI" id="CHEBI:57856"/>
        <dbReference type="ChEBI" id="CHEBI:59789"/>
        <dbReference type="ChEBI" id="CHEBI:74506"/>
        <dbReference type="ChEBI" id="CHEBI:82748"/>
        <dbReference type="EC" id="2.1.1.199"/>
    </reaction>
</comment>
<dbReference type="GO" id="GO:0071424">
    <property type="term" value="F:rRNA (cytosine-N4-)-methyltransferase activity"/>
    <property type="evidence" value="ECO:0007669"/>
    <property type="project" value="UniProtKB-UniRule"/>
</dbReference>
<dbReference type="SUPFAM" id="SSF81799">
    <property type="entry name" value="Putative methyltransferase TM0872, insert domain"/>
    <property type="match status" value="1"/>
</dbReference>
<keyword evidence="4 7" id="KW-0489">Methyltransferase</keyword>
<feature type="binding site" evidence="7">
    <location>
        <position position="113"/>
    </location>
    <ligand>
        <name>S-adenosyl-L-methionine</name>
        <dbReference type="ChEBI" id="CHEBI:59789"/>
    </ligand>
</feature>
<dbReference type="FunFam" id="1.10.150.170:FF:000001">
    <property type="entry name" value="Ribosomal RNA small subunit methyltransferase H"/>
    <property type="match status" value="1"/>
</dbReference>
<feature type="binding site" evidence="7">
    <location>
        <position position="106"/>
    </location>
    <ligand>
        <name>S-adenosyl-L-methionine</name>
        <dbReference type="ChEBI" id="CHEBI:59789"/>
    </ligand>
</feature>
<evidence type="ECO:0000256" key="4">
    <source>
        <dbReference type="ARBA" id="ARBA00022603"/>
    </source>
</evidence>
<name>A0A9D1LIK2_9FIRM</name>
<keyword evidence="5 7" id="KW-0808">Transferase</keyword>
<dbReference type="InterPro" id="IPR002903">
    <property type="entry name" value="RsmH"/>
</dbReference>
<sequence>MEEEKIQTSGYHRPVLLQECLEGLSIRPEGIYVDGTAGGGGHSEAIAQRLTTGRLYALDQDPDAIREAGRRLAPYPQAKVLQTNFAQMIPVLAEQGVTQVDGVLLDLGVSSHQLDEGQRGFSYRIDAPLDMRMSQTGLSAADVVNTYDQDSLARIFWEYGEEKFSRRIADAIVRRRQQQPIQTTFELAELVKSAYPAAARRNKNPCKKVFQAIRIEVNRELEVLSQGLDAAFALLKPGGRLAVITFHSLEDRLVKTTFGDYCTGCICPPEFPQCVCGRKPRAKKVNRKPITAAETELAENHRSHSAKLRVLEKLDTPPGEER</sequence>
<feature type="compositionally biased region" description="Basic and acidic residues" evidence="8">
    <location>
        <begin position="309"/>
        <end position="322"/>
    </location>
</feature>
<evidence type="ECO:0000256" key="3">
    <source>
        <dbReference type="ARBA" id="ARBA00022552"/>
    </source>
</evidence>
<evidence type="ECO:0000256" key="8">
    <source>
        <dbReference type="SAM" id="MobiDB-lite"/>
    </source>
</evidence>
<feature type="region of interest" description="Disordered" evidence="8">
    <location>
        <begin position="294"/>
        <end position="322"/>
    </location>
</feature>
<evidence type="ECO:0000256" key="5">
    <source>
        <dbReference type="ARBA" id="ARBA00022679"/>
    </source>
</evidence>
<reference evidence="9" key="1">
    <citation type="submission" date="2020-10" db="EMBL/GenBank/DDBJ databases">
        <authorList>
            <person name="Gilroy R."/>
        </authorList>
    </citation>
    <scope>NUCLEOTIDE SEQUENCE</scope>
    <source>
        <strain evidence="9">4509</strain>
    </source>
</reference>
<feature type="binding site" evidence="7">
    <location>
        <position position="85"/>
    </location>
    <ligand>
        <name>S-adenosyl-L-methionine</name>
        <dbReference type="ChEBI" id="CHEBI:59789"/>
    </ligand>
</feature>
<keyword evidence="2 7" id="KW-0963">Cytoplasm</keyword>
<comment type="caution">
    <text evidence="9">The sequence shown here is derived from an EMBL/GenBank/DDBJ whole genome shotgun (WGS) entry which is preliminary data.</text>
</comment>
<gene>
    <name evidence="7 9" type="primary">rsmH</name>
    <name evidence="9" type="ORF">IAD19_01065</name>
</gene>
<comment type="function">
    <text evidence="7">Specifically methylates the N4 position of cytidine in position 1402 (C1402) of 16S rRNA.</text>
</comment>
<feature type="binding site" evidence="7">
    <location>
        <begin position="40"/>
        <end position="42"/>
    </location>
    <ligand>
        <name>S-adenosyl-L-methionine</name>
        <dbReference type="ChEBI" id="CHEBI:59789"/>
    </ligand>
</feature>
<reference evidence="9" key="2">
    <citation type="journal article" date="2021" name="PeerJ">
        <title>Extensive microbial diversity within the chicken gut microbiome revealed by metagenomics and culture.</title>
        <authorList>
            <person name="Gilroy R."/>
            <person name="Ravi A."/>
            <person name="Getino M."/>
            <person name="Pursley I."/>
            <person name="Horton D.L."/>
            <person name="Alikhan N.F."/>
            <person name="Baker D."/>
            <person name="Gharbi K."/>
            <person name="Hall N."/>
            <person name="Watson M."/>
            <person name="Adriaenssens E.M."/>
            <person name="Foster-Nyarko E."/>
            <person name="Jarju S."/>
            <person name="Secka A."/>
            <person name="Antonio M."/>
            <person name="Oren A."/>
            <person name="Chaudhuri R.R."/>
            <person name="La Ragione R."/>
            <person name="Hildebrand F."/>
            <person name="Pallen M.J."/>
        </authorList>
    </citation>
    <scope>NUCLEOTIDE SEQUENCE</scope>
    <source>
        <strain evidence="9">4509</strain>
    </source>
</reference>
<organism evidence="9 10">
    <name type="scientific">Candidatus Egerieicola faecale</name>
    <dbReference type="NCBI Taxonomy" id="2840774"/>
    <lineage>
        <taxon>Bacteria</taxon>
        <taxon>Bacillati</taxon>
        <taxon>Bacillota</taxon>
        <taxon>Clostridia</taxon>
        <taxon>Eubacteriales</taxon>
        <taxon>Oscillospiraceae</taxon>
        <taxon>Oscillospiraceae incertae sedis</taxon>
        <taxon>Candidatus Egerieicola</taxon>
    </lineage>
</organism>
<dbReference type="SUPFAM" id="SSF53335">
    <property type="entry name" value="S-adenosyl-L-methionine-dependent methyltransferases"/>
    <property type="match status" value="1"/>
</dbReference>
<feature type="binding site" evidence="7">
    <location>
        <position position="59"/>
    </location>
    <ligand>
        <name>S-adenosyl-L-methionine</name>
        <dbReference type="ChEBI" id="CHEBI:59789"/>
    </ligand>
</feature>
<evidence type="ECO:0000256" key="2">
    <source>
        <dbReference type="ARBA" id="ARBA00022490"/>
    </source>
</evidence>
<dbReference type="PANTHER" id="PTHR11265">
    <property type="entry name" value="S-ADENOSYL-METHYLTRANSFERASE MRAW"/>
    <property type="match status" value="1"/>
</dbReference>
<dbReference type="InterPro" id="IPR023397">
    <property type="entry name" value="SAM-dep_MeTrfase_MraW_recog"/>
</dbReference>
<evidence type="ECO:0000256" key="6">
    <source>
        <dbReference type="ARBA" id="ARBA00022691"/>
    </source>
</evidence>
<dbReference type="GO" id="GO:0005737">
    <property type="term" value="C:cytoplasm"/>
    <property type="evidence" value="ECO:0007669"/>
    <property type="project" value="UniProtKB-SubCell"/>
</dbReference>
<dbReference type="Gene3D" id="3.40.50.150">
    <property type="entry name" value="Vaccinia Virus protein VP39"/>
    <property type="match status" value="1"/>
</dbReference>
<dbReference type="InterPro" id="IPR029063">
    <property type="entry name" value="SAM-dependent_MTases_sf"/>
</dbReference>
<evidence type="ECO:0000256" key="1">
    <source>
        <dbReference type="ARBA" id="ARBA00010396"/>
    </source>
</evidence>
<dbReference type="Proteomes" id="UP000824082">
    <property type="component" value="Unassembled WGS sequence"/>
</dbReference>